<accession>A0A8H3EKJ1</accession>
<evidence type="ECO:0000256" key="1">
    <source>
        <dbReference type="SAM" id="MobiDB-lite"/>
    </source>
</evidence>
<comment type="caution">
    <text evidence="3">The sequence shown here is derived from an EMBL/GenBank/DDBJ whole genome shotgun (WGS) entry which is preliminary data.</text>
</comment>
<feature type="domain" description="Small EDRK-rich factor-like N-terminal" evidence="2">
    <location>
        <begin position="1"/>
        <end position="36"/>
    </location>
</feature>
<dbReference type="EMBL" id="CAJPDQ010000004">
    <property type="protein sequence ID" value="CAF9908846.1"/>
    <property type="molecule type" value="Genomic_DNA"/>
</dbReference>
<sequence>MARGNQRDKAREKNLKSQSQEKKKNAMSGTEQQREKERVAAIMKEKQSKADSKKEGGEAQKK</sequence>
<feature type="region of interest" description="Disordered" evidence="1">
    <location>
        <begin position="1"/>
        <end position="62"/>
    </location>
</feature>
<evidence type="ECO:0000313" key="4">
    <source>
        <dbReference type="Proteomes" id="UP000664169"/>
    </source>
</evidence>
<dbReference type="AlphaFoldDB" id="A0A8H3EKJ1"/>
<dbReference type="InterPro" id="IPR007513">
    <property type="entry name" value="SERF-like_N"/>
</dbReference>
<dbReference type="Pfam" id="PF04419">
    <property type="entry name" value="SERF-like_N"/>
    <property type="match status" value="1"/>
</dbReference>
<proteinExistence type="predicted"/>
<dbReference type="OrthoDB" id="18018at2759"/>
<name>A0A8H3EKJ1_9LECA</name>
<feature type="compositionally biased region" description="Basic and acidic residues" evidence="1">
    <location>
        <begin position="32"/>
        <end position="62"/>
    </location>
</feature>
<evidence type="ECO:0000259" key="2">
    <source>
        <dbReference type="Pfam" id="PF04419"/>
    </source>
</evidence>
<evidence type="ECO:0000313" key="3">
    <source>
        <dbReference type="EMBL" id="CAF9908846.1"/>
    </source>
</evidence>
<dbReference type="Proteomes" id="UP000664169">
    <property type="component" value="Unassembled WGS sequence"/>
</dbReference>
<feature type="compositionally biased region" description="Basic and acidic residues" evidence="1">
    <location>
        <begin position="1"/>
        <end position="24"/>
    </location>
</feature>
<keyword evidence="4" id="KW-1185">Reference proteome</keyword>
<protein>
    <recommendedName>
        <fullName evidence="2">Small EDRK-rich factor-like N-terminal domain-containing protein</fullName>
    </recommendedName>
</protein>
<gene>
    <name evidence="3" type="ORF">GOMPHAMPRED_006334</name>
</gene>
<reference evidence="3" key="1">
    <citation type="submission" date="2021-03" db="EMBL/GenBank/DDBJ databases">
        <authorList>
            <person name="Tagirdzhanova G."/>
        </authorList>
    </citation>
    <scope>NUCLEOTIDE SEQUENCE</scope>
</reference>
<organism evidence="3 4">
    <name type="scientific">Gomphillus americanus</name>
    <dbReference type="NCBI Taxonomy" id="1940652"/>
    <lineage>
        <taxon>Eukaryota</taxon>
        <taxon>Fungi</taxon>
        <taxon>Dikarya</taxon>
        <taxon>Ascomycota</taxon>
        <taxon>Pezizomycotina</taxon>
        <taxon>Lecanoromycetes</taxon>
        <taxon>OSLEUM clade</taxon>
        <taxon>Ostropomycetidae</taxon>
        <taxon>Ostropales</taxon>
        <taxon>Graphidaceae</taxon>
        <taxon>Gomphilloideae</taxon>
        <taxon>Gomphillus</taxon>
    </lineage>
</organism>